<protein>
    <submittedName>
        <fullName evidence="1">Uncharacterized protein</fullName>
    </submittedName>
</protein>
<organism evidence="1 2">
    <name type="scientific">Muraenolepis orangiensis</name>
    <name type="common">Patagonian moray cod</name>
    <dbReference type="NCBI Taxonomy" id="630683"/>
    <lineage>
        <taxon>Eukaryota</taxon>
        <taxon>Metazoa</taxon>
        <taxon>Chordata</taxon>
        <taxon>Craniata</taxon>
        <taxon>Vertebrata</taxon>
        <taxon>Euteleostomi</taxon>
        <taxon>Actinopterygii</taxon>
        <taxon>Neopterygii</taxon>
        <taxon>Teleostei</taxon>
        <taxon>Neoteleostei</taxon>
        <taxon>Acanthomorphata</taxon>
        <taxon>Zeiogadaria</taxon>
        <taxon>Gadariae</taxon>
        <taxon>Gadiformes</taxon>
        <taxon>Muraenolepidoidei</taxon>
        <taxon>Muraenolepididae</taxon>
        <taxon>Muraenolepis</taxon>
    </lineage>
</organism>
<keyword evidence="2" id="KW-1185">Reference proteome</keyword>
<dbReference type="AlphaFoldDB" id="A0A9Q0DNQ9"/>
<dbReference type="Proteomes" id="UP001148018">
    <property type="component" value="Unassembled WGS sequence"/>
</dbReference>
<dbReference type="OrthoDB" id="1739706at2759"/>
<gene>
    <name evidence="1" type="ORF">NHX12_006851</name>
</gene>
<evidence type="ECO:0000313" key="1">
    <source>
        <dbReference type="EMBL" id="KAJ3591719.1"/>
    </source>
</evidence>
<reference evidence="1" key="1">
    <citation type="submission" date="2022-07" db="EMBL/GenBank/DDBJ databases">
        <title>Chromosome-level genome of Muraenolepis orangiensis.</title>
        <authorList>
            <person name="Kim J."/>
        </authorList>
    </citation>
    <scope>NUCLEOTIDE SEQUENCE</scope>
    <source>
        <strain evidence="1">KU_S4_2022</strain>
        <tissue evidence="1">Muscle</tissue>
    </source>
</reference>
<accession>A0A9Q0DNQ9</accession>
<proteinExistence type="predicted"/>
<name>A0A9Q0DNQ9_9TELE</name>
<comment type="caution">
    <text evidence="1">The sequence shown here is derived from an EMBL/GenBank/DDBJ whole genome shotgun (WGS) entry which is preliminary data.</text>
</comment>
<sequence>MFQGQPPRELPKLSDVRWACRFYACRNLMDRLPAVLRVLHDIDEEHNGDRCVEARGLHGQIDLNFIGLLATFRKILGDTKLLSDLLQSSSLDLARAVDLIEALQDTLVHYRDESSFGELWTEVLDIAQQCNISTERVSKRQPKTSSALHGSVVTSTIERQQHVEHDISLKVEQPAVVTCRISPL</sequence>
<dbReference type="EMBL" id="JANIIK010000113">
    <property type="protein sequence ID" value="KAJ3591719.1"/>
    <property type="molecule type" value="Genomic_DNA"/>
</dbReference>
<evidence type="ECO:0000313" key="2">
    <source>
        <dbReference type="Proteomes" id="UP001148018"/>
    </source>
</evidence>